<sequence>MSSSNSDKNVPGGTGDPAAPSAGIFTFGTSTTPTPAAKALAPGAASPFGITAADVTKKSAESATSAPNLSIFTKYATGGTSLFGKPATSGMNNGGGGLFGSEPTKSTSLFGPDSAKSTSLFGQSSSKPTSLFGNIAATPTGTKSFGLFGNLNDTGSGRGATPGLFAPATNNQALPDETSTLSSNNAPDGPMPHPMFAFDPDGVTINVTYNGIKVVGNVSPYAMAMASPVWKSLIYPHTSQGHHHQAKKEQGIEELEEHRDSPKPALCAPSAASEIDFLEDDGDALLLILQIVHLRFGDIPTATLPYHHKVAVFCNKYNCGHLAKPWLGSWLQGNHPTTVNSNYIETLFTAWTFGDEKLFDQIAIFMVKNNRSDGSGRFLTHAGLPFTTLLPSGTIGEYLILPQCFWVSAMSESVLNNDTDRIKSARLAVIDQLTRIVYNAIDMYANSKDILCTQKKEGCHDITLGSLIRNARKIELWPRKGAKNIHVSVETLARQIQGFALQGFSHDFGVTCSPKFNPGLEVMRILQNIPSPAGDSEREHLAQKKAKMDNKQ</sequence>
<evidence type="ECO:0000313" key="2">
    <source>
        <dbReference type="EMBL" id="CZR64663.1"/>
    </source>
</evidence>
<dbReference type="OrthoDB" id="5275938at2759"/>
<accession>A0A1L7XHZ5</accession>
<proteinExistence type="predicted"/>
<reference evidence="2 3" key="1">
    <citation type="submission" date="2016-03" db="EMBL/GenBank/DDBJ databases">
        <authorList>
            <person name="Ploux O."/>
        </authorList>
    </citation>
    <scope>NUCLEOTIDE SEQUENCE [LARGE SCALE GENOMIC DNA]</scope>
    <source>
        <strain evidence="2 3">UAMH 11012</strain>
    </source>
</reference>
<dbReference type="EMBL" id="FJOG01000027">
    <property type="protein sequence ID" value="CZR64663.1"/>
    <property type="molecule type" value="Genomic_DNA"/>
</dbReference>
<dbReference type="Proteomes" id="UP000184330">
    <property type="component" value="Unassembled WGS sequence"/>
</dbReference>
<feature type="region of interest" description="Disordered" evidence="1">
    <location>
        <begin position="94"/>
        <end position="126"/>
    </location>
</feature>
<feature type="region of interest" description="Disordered" evidence="1">
    <location>
        <begin position="1"/>
        <end position="28"/>
    </location>
</feature>
<gene>
    <name evidence="2" type="ORF">PAC_14561</name>
</gene>
<feature type="compositionally biased region" description="Polar residues" evidence="1">
    <location>
        <begin position="103"/>
        <end position="126"/>
    </location>
</feature>
<feature type="compositionally biased region" description="Basic and acidic residues" evidence="1">
    <location>
        <begin position="535"/>
        <end position="552"/>
    </location>
</feature>
<organism evidence="2 3">
    <name type="scientific">Phialocephala subalpina</name>
    <dbReference type="NCBI Taxonomy" id="576137"/>
    <lineage>
        <taxon>Eukaryota</taxon>
        <taxon>Fungi</taxon>
        <taxon>Dikarya</taxon>
        <taxon>Ascomycota</taxon>
        <taxon>Pezizomycotina</taxon>
        <taxon>Leotiomycetes</taxon>
        <taxon>Helotiales</taxon>
        <taxon>Mollisiaceae</taxon>
        <taxon>Phialocephala</taxon>
        <taxon>Phialocephala fortinii species complex</taxon>
    </lineage>
</organism>
<evidence type="ECO:0000256" key="1">
    <source>
        <dbReference type="SAM" id="MobiDB-lite"/>
    </source>
</evidence>
<feature type="region of interest" description="Disordered" evidence="1">
    <location>
        <begin position="530"/>
        <end position="552"/>
    </location>
</feature>
<keyword evidence="3" id="KW-1185">Reference proteome</keyword>
<dbReference type="AlphaFoldDB" id="A0A1L7XHZ5"/>
<protein>
    <submittedName>
        <fullName evidence="2">Uncharacterized protein</fullName>
    </submittedName>
</protein>
<feature type="region of interest" description="Disordered" evidence="1">
    <location>
        <begin position="240"/>
        <end position="264"/>
    </location>
</feature>
<name>A0A1L7XHZ5_9HELO</name>
<feature type="compositionally biased region" description="Basic and acidic residues" evidence="1">
    <location>
        <begin position="247"/>
        <end position="262"/>
    </location>
</feature>
<evidence type="ECO:0000313" key="3">
    <source>
        <dbReference type="Proteomes" id="UP000184330"/>
    </source>
</evidence>
<dbReference type="STRING" id="576137.A0A1L7XHZ5"/>